<organism evidence="1 2">
    <name type="scientific">Uabimicrobium amorphum</name>
    <dbReference type="NCBI Taxonomy" id="2596890"/>
    <lineage>
        <taxon>Bacteria</taxon>
        <taxon>Pseudomonadati</taxon>
        <taxon>Planctomycetota</taxon>
        <taxon>Candidatus Uabimicrobiia</taxon>
        <taxon>Candidatus Uabimicrobiales</taxon>
        <taxon>Candidatus Uabimicrobiaceae</taxon>
        <taxon>Candidatus Uabimicrobium</taxon>
    </lineage>
</organism>
<proteinExistence type="predicted"/>
<dbReference type="KEGG" id="uam:UABAM_06694"/>
<protein>
    <submittedName>
        <fullName evidence="1">Uncharacterized protein</fullName>
    </submittedName>
</protein>
<reference evidence="1 2" key="1">
    <citation type="submission" date="2019-08" db="EMBL/GenBank/DDBJ databases">
        <title>Complete genome sequence of Candidatus Uab amorphum.</title>
        <authorList>
            <person name="Shiratori T."/>
            <person name="Suzuki S."/>
            <person name="Kakizawa Y."/>
            <person name="Ishida K."/>
        </authorList>
    </citation>
    <scope>NUCLEOTIDE SEQUENCE [LARGE SCALE GENOMIC DNA]</scope>
    <source>
        <strain evidence="1 2">SRT547</strain>
    </source>
</reference>
<dbReference type="RefSeq" id="WP_152021891.1">
    <property type="nucleotide sequence ID" value="NZ_AP019860.1"/>
</dbReference>
<accession>A0A5S9IUA7</accession>
<evidence type="ECO:0000313" key="2">
    <source>
        <dbReference type="Proteomes" id="UP000326354"/>
    </source>
</evidence>
<dbReference type="Proteomes" id="UP000326354">
    <property type="component" value="Chromosome"/>
</dbReference>
<dbReference type="AlphaFoldDB" id="A0A5S9IUA7"/>
<gene>
    <name evidence="1" type="ORF">UABAM_06694</name>
</gene>
<dbReference type="EMBL" id="AP019860">
    <property type="protein sequence ID" value="BBM88273.1"/>
    <property type="molecule type" value="Genomic_DNA"/>
</dbReference>
<name>A0A5S9IUA7_UABAM</name>
<keyword evidence="2" id="KW-1185">Reference proteome</keyword>
<sequence>MKIIKNKTLHAVELYTTYLGCTFYLERPYYFNDCVFDNCSFRGELHYVESEEVKSNFPIFDNCSFNCEEVSAQMIDGDIDYNGASISFLLEVTNTLIIKPYYTPSKRIKIETPLPKIKIIDISAYENYRENETHLHWFDQFPTLQKVILPPGLPYSVVIEIYSARKKFDFFSKKQLRQKDNGITEEVEVGRVLKRSSHYYTH</sequence>
<evidence type="ECO:0000313" key="1">
    <source>
        <dbReference type="EMBL" id="BBM88273.1"/>
    </source>
</evidence>